<protein>
    <submittedName>
        <fullName evidence="1">Uncharacterized protein</fullName>
    </submittedName>
</protein>
<comment type="caution">
    <text evidence="1">The sequence shown here is derived from an EMBL/GenBank/DDBJ whole genome shotgun (WGS) entry which is preliminary data.</text>
</comment>
<reference evidence="1" key="1">
    <citation type="journal article" date="2021" name="Gut Microbes">
        <title>A synthetic consortium of 100 gut commensals modulates the composition and function in a colon model of the microbiome of elderly subjects.</title>
        <authorList>
            <person name="Perez M."/>
            <person name="Ntemiri A."/>
            <person name="Tan H."/>
            <person name="Harris H.M.B."/>
            <person name="Roager H.M."/>
            <person name="Ribiere C."/>
            <person name="O'Toole P.W."/>
        </authorList>
    </citation>
    <scope>NUCLEOTIDE SEQUENCE</scope>
    <source>
        <strain evidence="1">MCC335</strain>
    </source>
</reference>
<evidence type="ECO:0000313" key="2">
    <source>
        <dbReference type="Proteomes" id="UP000708338"/>
    </source>
</evidence>
<organism evidence="1 2">
    <name type="scientific">Enterocloster citroniae</name>
    <dbReference type="NCBI Taxonomy" id="358743"/>
    <lineage>
        <taxon>Bacteria</taxon>
        <taxon>Bacillati</taxon>
        <taxon>Bacillota</taxon>
        <taxon>Clostridia</taxon>
        <taxon>Lachnospirales</taxon>
        <taxon>Lachnospiraceae</taxon>
        <taxon>Enterocloster</taxon>
    </lineage>
</organism>
<dbReference type="Pfam" id="PF13384">
    <property type="entry name" value="HTH_23"/>
    <property type="match status" value="1"/>
</dbReference>
<dbReference type="AlphaFoldDB" id="A0AA41FDP5"/>
<accession>A0AA41FDP5</accession>
<sequence>MIKVKDVEAFRDSLKKGDKLIYIEDAPRDEGLKGHQKIKRSMTVDKVHKHTVDLVQGKIKRNAMLKEVLICNLKQPIVPLPAPVNRAETRETKKNKIMNMVYHGLDQDEIVKRTGYSKKTVANIIRHVKQKGQDAANRNAQIIKLKQEGMKTKDVALKLDCSKSLVCEVYKRYREKKGT</sequence>
<dbReference type="Proteomes" id="UP000708338">
    <property type="component" value="Unassembled WGS sequence"/>
</dbReference>
<dbReference type="EMBL" id="WQPS01000007">
    <property type="protein sequence ID" value="MBT9809568.1"/>
    <property type="molecule type" value="Genomic_DNA"/>
</dbReference>
<name>A0AA41FDP5_9FIRM</name>
<gene>
    <name evidence="1" type="ORF">GPL26_07905</name>
</gene>
<dbReference type="RefSeq" id="WP_215630029.1">
    <property type="nucleotide sequence ID" value="NZ_WQPS01000007.1"/>
</dbReference>
<proteinExistence type="predicted"/>
<evidence type="ECO:0000313" key="1">
    <source>
        <dbReference type="EMBL" id="MBT9809568.1"/>
    </source>
</evidence>